<feature type="chain" id="PRO_5001735234" evidence="1">
    <location>
        <begin position="25"/>
        <end position="82"/>
    </location>
</feature>
<dbReference type="Gramene" id="CDY16743">
    <property type="protein sequence ID" value="CDY16743"/>
    <property type="gene ID" value="GSBRNA2T00094615001"/>
</dbReference>
<organism evidence="2 3">
    <name type="scientific">Brassica napus</name>
    <name type="common">Rape</name>
    <dbReference type="NCBI Taxonomy" id="3708"/>
    <lineage>
        <taxon>Eukaryota</taxon>
        <taxon>Viridiplantae</taxon>
        <taxon>Streptophyta</taxon>
        <taxon>Embryophyta</taxon>
        <taxon>Tracheophyta</taxon>
        <taxon>Spermatophyta</taxon>
        <taxon>Magnoliopsida</taxon>
        <taxon>eudicotyledons</taxon>
        <taxon>Gunneridae</taxon>
        <taxon>Pentapetalae</taxon>
        <taxon>rosids</taxon>
        <taxon>malvids</taxon>
        <taxon>Brassicales</taxon>
        <taxon>Brassicaceae</taxon>
        <taxon>Brassiceae</taxon>
        <taxon>Brassica</taxon>
    </lineage>
</organism>
<keyword evidence="3" id="KW-1185">Reference proteome</keyword>
<dbReference type="EMBL" id="LK032067">
    <property type="protein sequence ID" value="CDY16743.1"/>
    <property type="molecule type" value="Genomic_DNA"/>
</dbReference>
<dbReference type="PaxDb" id="3708-A0A078FWC9"/>
<dbReference type="Proteomes" id="UP000028999">
    <property type="component" value="Unassembled WGS sequence"/>
</dbReference>
<keyword evidence="1" id="KW-0732">Signal</keyword>
<name>A0A078FWC9_BRANA</name>
<evidence type="ECO:0000313" key="2">
    <source>
        <dbReference type="EMBL" id="CDY16743.1"/>
    </source>
</evidence>
<evidence type="ECO:0000256" key="1">
    <source>
        <dbReference type="SAM" id="SignalP"/>
    </source>
</evidence>
<dbReference type="AlphaFoldDB" id="A0A078FWC9"/>
<protein>
    <submittedName>
        <fullName evidence="2">BnaA09g06390D protein</fullName>
    </submittedName>
</protein>
<accession>A0A078FWC9</accession>
<gene>
    <name evidence="2" type="primary">BnaA09g06390D</name>
    <name evidence="2" type="ORF">GSBRNA2T00094615001</name>
</gene>
<evidence type="ECO:0000313" key="3">
    <source>
        <dbReference type="Proteomes" id="UP000028999"/>
    </source>
</evidence>
<reference evidence="2 3" key="1">
    <citation type="journal article" date="2014" name="Science">
        <title>Plant genetics. Early allopolyploid evolution in the post-Neolithic Brassica napus oilseed genome.</title>
        <authorList>
            <person name="Chalhoub B."/>
            <person name="Denoeud F."/>
            <person name="Liu S."/>
            <person name="Parkin I.A."/>
            <person name="Tang H."/>
            <person name="Wang X."/>
            <person name="Chiquet J."/>
            <person name="Belcram H."/>
            <person name="Tong C."/>
            <person name="Samans B."/>
            <person name="Correa M."/>
            <person name="Da Silva C."/>
            <person name="Just J."/>
            <person name="Falentin C."/>
            <person name="Koh C.S."/>
            <person name="Le Clainche I."/>
            <person name="Bernard M."/>
            <person name="Bento P."/>
            <person name="Noel B."/>
            <person name="Labadie K."/>
            <person name="Alberti A."/>
            <person name="Charles M."/>
            <person name="Arnaud D."/>
            <person name="Guo H."/>
            <person name="Daviaud C."/>
            <person name="Alamery S."/>
            <person name="Jabbari K."/>
            <person name="Zhao M."/>
            <person name="Edger P.P."/>
            <person name="Chelaifa H."/>
            <person name="Tack D."/>
            <person name="Lassalle G."/>
            <person name="Mestiri I."/>
            <person name="Schnel N."/>
            <person name="Le Paslier M.C."/>
            <person name="Fan G."/>
            <person name="Renault V."/>
            <person name="Bayer P.E."/>
            <person name="Golicz A.A."/>
            <person name="Manoli S."/>
            <person name="Lee T.H."/>
            <person name="Thi V.H."/>
            <person name="Chalabi S."/>
            <person name="Hu Q."/>
            <person name="Fan C."/>
            <person name="Tollenaere R."/>
            <person name="Lu Y."/>
            <person name="Battail C."/>
            <person name="Shen J."/>
            <person name="Sidebottom C.H."/>
            <person name="Wang X."/>
            <person name="Canaguier A."/>
            <person name="Chauveau A."/>
            <person name="Berard A."/>
            <person name="Deniot G."/>
            <person name="Guan M."/>
            <person name="Liu Z."/>
            <person name="Sun F."/>
            <person name="Lim Y.P."/>
            <person name="Lyons E."/>
            <person name="Town C.D."/>
            <person name="Bancroft I."/>
            <person name="Wang X."/>
            <person name="Meng J."/>
            <person name="Ma J."/>
            <person name="Pires J.C."/>
            <person name="King G.J."/>
            <person name="Brunel D."/>
            <person name="Delourme R."/>
            <person name="Renard M."/>
            <person name="Aury J.M."/>
            <person name="Adams K.L."/>
            <person name="Batley J."/>
            <person name="Snowdon R.J."/>
            <person name="Tost J."/>
            <person name="Edwards D."/>
            <person name="Zhou Y."/>
            <person name="Hua W."/>
            <person name="Sharpe A.G."/>
            <person name="Paterson A.H."/>
            <person name="Guan C."/>
            <person name="Wincker P."/>
        </authorList>
    </citation>
    <scope>NUCLEOTIDE SEQUENCE [LARGE SCALE GENOMIC DNA]</scope>
    <source>
        <strain evidence="3">cv. Darmor-bzh</strain>
    </source>
</reference>
<proteinExistence type="predicted"/>
<sequence length="82" mass="9281">MEKKWSVAMMVFVLVAMAATGGEAFNHLCTFKCCILCHDIEFKTPCFKLCMADCQQKATNILHSTKNSQMKTGEVEEMRGKR</sequence>
<feature type="signal peptide" evidence="1">
    <location>
        <begin position="1"/>
        <end position="24"/>
    </location>
</feature>